<reference evidence="2 3" key="1">
    <citation type="journal article" date="2014" name="Int. J. Syst. Evol. Microbiol.">
        <title>Complete genome sequence of Corynebacterium casei LMG S-19264T (=DSM 44701T), isolated from a smear-ripened cheese.</title>
        <authorList>
            <consortium name="US DOE Joint Genome Institute (JGI-PGF)"/>
            <person name="Walter F."/>
            <person name="Albersmeier A."/>
            <person name="Kalinowski J."/>
            <person name="Ruckert C."/>
        </authorList>
    </citation>
    <scope>NUCLEOTIDE SEQUENCE [LARGE SCALE GENOMIC DNA]</scope>
    <source>
        <strain evidence="2 3">JCM 4677</strain>
    </source>
</reference>
<keyword evidence="3" id="KW-1185">Reference proteome</keyword>
<dbReference type="Pfam" id="PF04230">
    <property type="entry name" value="PS_pyruv_trans"/>
    <property type="match status" value="1"/>
</dbReference>
<keyword evidence="2" id="KW-0808">Transferase</keyword>
<sequence>MLAGLSAELLRTLAPEHPGKHPGRVPGRVPGRILLTGWFSFVDGEVTAGDLLAQRQVSAALDRAGLAHDTAWSPGFRPGARPLEAADPARYGTVVFACGPLHGRQLTDLHTRFARCRRIAVGVSVVDAGDPAVTGFDQVLARDGDGTAAQLDLAASAPLGAAPPVVGVVLTHGQGEYGARRSHGHVAETLTGWIHTKDCARVETDTRLAVDDWRLCSTAEQFMALVGGFDLVLTTRLHGLVLALRAGTPVLAVDPVRGGAKLSAQAGALHWPALLGAEQLSHASLDRWWTWCLSTDGTAAAARRAGVMRGRSGDAPRQVRGAS</sequence>
<evidence type="ECO:0000313" key="2">
    <source>
        <dbReference type="EMBL" id="BCL26668.1"/>
    </source>
</evidence>
<organism evidence="2 3">
    <name type="scientific">Streptomyces aurantiacus</name>
    <dbReference type="NCBI Taxonomy" id="47760"/>
    <lineage>
        <taxon>Bacteria</taxon>
        <taxon>Bacillati</taxon>
        <taxon>Actinomycetota</taxon>
        <taxon>Actinomycetes</taxon>
        <taxon>Kitasatosporales</taxon>
        <taxon>Streptomycetaceae</taxon>
        <taxon>Streptomyces</taxon>
        <taxon>Streptomyces aurantiacus group</taxon>
    </lineage>
</organism>
<name>A0A7G1NU46_9ACTN</name>
<proteinExistence type="predicted"/>
<dbReference type="AlphaFoldDB" id="A0A7G1NU46"/>
<dbReference type="EMBL" id="AP023440">
    <property type="protein sequence ID" value="BCL26668.1"/>
    <property type="molecule type" value="Genomic_DNA"/>
</dbReference>
<dbReference type="Proteomes" id="UP000516444">
    <property type="component" value="Chromosome"/>
</dbReference>
<feature type="domain" description="Polysaccharide pyruvyl transferase" evidence="1">
    <location>
        <begin position="217"/>
        <end position="254"/>
    </location>
</feature>
<dbReference type="GO" id="GO:0016740">
    <property type="term" value="F:transferase activity"/>
    <property type="evidence" value="ECO:0007669"/>
    <property type="project" value="UniProtKB-KW"/>
</dbReference>
<dbReference type="RefSeq" id="WP_342671090.1">
    <property type="nucleotide sequence ID" value="NZ_AP023440.1"/>
</dbReference>
<accession>A0A7G1NU46</accession>
<dbReference type="KEGG" id="sgm:GCM10017557_15270"/>
<evidence type="ECO:0000313" key="3">
    <source>
        <dbReference type="Proteomes" id="UP000516444"/>
    </source>
</evidence>
<gene>
    <name evidence="2" type="ORF">GCM10017557_15270</name>
</gene>
<evidence type="ECO:0000259" key="1">
    <source>
        <dbReference type="Pfam" id="PF04230"/>
    </source>
</evidence>
<dbReference type="InterPro" id="IPR007345">
    <property type="entry name" value="Polysacch_pyruvyl_Trfase"/>
</dbReference>
<protein>
    <submittedName>
        <fullName evidence="2">Polysaccharide pyruvyl transferase</fullName>
    </submittedName>
</protein>